<evidence type="ECO:0000256" key="2">
    <source>
        <dbReference type="ARBA" id="ARBA00022448"/>
    </source>
</evidence>
<feature type="transmembrane region" description="Helical" evidence="7">
    <location>
        <begin position="360"/>
        <end position="378"/>
    </location>
</feature>
<evidence type="ECO:0000256" key="1">
    <source>
        <dbReference type="ARBA" id="ARBA00004141"/>
    </source>
</evidence>
<proteinExistence type="predicted"/>
<dbReference type="Pfam" id="PF03600">
    <property type="entry name" value="CitMHS"/>
    <property type="match status" value="1"/>
</dbReference>
<evidence type="ECO:0000313" key="10">
    <source>
        <dbReference type="Proteomes" id="UP000243650"/>
    </source>
</evidence>
<keyword evidence="2" id="KW-0813">Transport</keyword>
<feature type="transmembrane region" description="Helical" evidence="7">
    <location>
        <begin position="172"/>
        <end position="192"/>
    </location>
</feature>
<dbReference type="GO" id="GO:0005886">
    <property type="term" value="C:plasma membrane"/>
    <property type="evidence" value="ECO:0007669"/>
    <property type="project" value="TreeGrafter"/>
</dbReference>
<feature type="transmembrane region" description="Helical" evidence="7">
    <location>
        <begin position="336"/>
        <end position="354"/>
    </location>
</feature>
<dbReference type="EMBL" id="PVNS01000005">
    <property type="protein sequence ID" value="PRO66027.1"/>
    <property type="molecule type" value="Genomic_DNA"/>
</dbReference>
<protein>
    <recommendedName>
        <fullName evidence="8">Citrate transporter-like domain-containing protein</fullName>
    </recommendedName>
</protein>
<accession>A0A2P6MID7</accession>
<evidence type="ECO:0000256" key="4">
    <source>
        <dbReference type="ARBA" id="ARBA00022737"/>
    </source>
</evidence>
<evidence type="ECO:0000313" key="9">
    <source>
        <dbReference type="EMBL" id="PRO66027.1"/>
    </source>
</evidence>
<reference evidence="9 10" key="1">
    <citation type="submission" date="2018-03" db="EMBL/GenBank/DDBJ databases">
        <title>Bacillus urumqiensis sp. nov., a moderately haloalkaliphilic bacterium isolated from a salt lake.</title>
        <authorList>
            <person name="Zhao B."/>
            <person name="Liao Z."/>
        </authorList>
    </citation>
    <scope>NUCLEOTIDE SEQUENCE [LARGE SCALE GENOMIC DNA]</scope>
    <source>
        <strain evidence="9 10">BZ-SZ-XJ18</strain>
    </source>
</reference>
<dbReference type="InterPro" id="IPR004680">
    <property type="entry name" value="Cit_transptr-like_dom"/>
</dbReference>
<sequence>MTAEIGFVLALLLVMLFCLMKEVARPDYIVAAALLVLLLSGIITPAQAARGFTNEGMWTVALLFIVAGAVQKSPLLHQFVLRGLGSGKGPKRSILRMMFPVAGMSAFMNNTPIVVIFTPIIRRWCEERNISPSKFLMPLSYAAIFGGTLTLIGTSTNLIVHGFMLDRGMTGFSMFQLAAVGLPATILGVLYMSTIGYRLMPDHGVWKKTLPKETVPKDMEMHWYSYRSIAVILVLAGMILLAAFQIVSMLQAAAGAVLVLLVTGLIGWKSAPRFIQFDVLLLIACAIGIGAAMEQSGAASLLAGGLISSSSIFGIIGALAAVYLMTALFTELITNNAAAVMMFPIAYAAAVQLGQDPMGFFVAVAIAASASFSTPIGYQTNFIIYRPGGYRFADYVKVGLPLNMMYFIVTVSMVSWLWLET</sequence>
<comment type="subcellular location">
    <subcellularLocation>
        <location evidence="1">Membrane</location>
        <topology evidence="1">Multi-pass membrane protein</topology>
    </subcellularLocation>
</comment>
<name>A0A2P6MID7_ALKUR</name>
<organism evidence="9 10">
    <name type="scientific">Alkalicoccus urumqiensis</name>
    <name type="common">Bacillus urumqiensis</name>
    <dbReference type="NCBI Taxonomy" id="1548213"/>
    <lineage>
        <taxon>Bacteria</taxon>
        <taxon>Bacillati</taxon>
        <taxon>Bacillota</taxon>
        <taxon>Bacilli</taxon>
        <taxon>Bacillales</taxon>
        <taxon>Bacillaceae</taxon>
        <taxon>Alkalicoccus</taxon>
    </lineage>
</organism>
<feature type="domain" description="Citrate transporter-like" evidence="8">
    <location>
        <begin position="24"/>
        <end position="365"/>
    </location>
</feature>
<keyword evidence="5 7" id="KW-1133">Transmembrane helix</keyword>
<evidence type="ECO:0000256" key="3">
    <source>
        <dbReference type="ARBA" id="ARBA00022692"/>
    </source>
</evidence>
<evidence type="ECO:0000256" key="7">
    <source>
        <dbReference type="SAM" id="Phobius"/>
    </source>
</evidence>
<feature type="transmembrane region" description="Helical" evidence="7">
    <location>
        <begin position="275"/>
        <end position="293"/>
    </location>
</feature>
<feature type="transmembrane region" description="Helical" evidence="7">
    <location>
        <begin position="56"/>
        <end position="77"/>
    </location>
</feature>
<feature type="transmembrane region" description="Helical" evidence="7">
    <location>
        <begin position="299"/>
        <end position="324"/>
    </location>
</feature>
<keyword evidence="10" id="KW-1185">Reference proteome</keyword>
<feature type="transmembrane region" description="Helical" evidence="7">
    <location>
        <begin position="250"/>
        <end position="268"/>
    </location>
</feature>
<evidence type="ECO:0000259" key="8">
    <source>
        <dbReference type="Pfam" id="PF03600"/>
    </source>
</evidence>
<feature type="transmembrane region" description="Helical" evidence="7">
    <location>
        <begin position="398"/>
        <end position="419"/>
    </location>
</feature>
<dbReference type="OrthoDB" id="9765532at2"/>
<evidence type="ECO:0000256" key="5">
    <source>
        <dbReference type="ARBA" id="ARBA00022989"/>
    </source>
</evidence>
<dbReference type="RefSeq" id="WP_105958711.1">
    <property type="nucleotide sequence ID" value="NZ_PVNS01000005.1"/>
</dbReference>
<keyword evidence="6 7" id="KW-0472">Membrane</keyword>
<feature type="transmembrane region" description="Helical" evidence="7">
    <location>
        <begin position="224"/>
        <end position="244"/>
    </location>
</feature>
<dbReference type="Proteomes" id="UP000243650">
    <property type="component" value="Unassembled WGS sequence"/>
</dbReference>
<feature type="transmembrane region" description="Helical" evidence="7">
    <location>
        <begin position="30"/>
        <end position="49"/>
    </location>
</feature>
<dbReference type="AlphaFoldDB" id="A0A2P6MID7"/>
<gene>
    <name evidence="9" type="ORF">C6I21_06920</name>
</gene>
<dbReference type="InterPro" id="IPR051679">
    <property type="entry name" value="DASS-Related_Transporters"/>
</dbReference>
<dbReference type="PANTHER" id="PTHR43652">
    <property type="entry name" value="BASIC AMINO ACID ANTIPORTER YFCC-RELATED"/>
    <property type="match status" value="1"/>
</dbReference>
<evidence type="ECO:0000256" key="6">
    <source>
        <dbReference type="ARBA" id="ARBA00023136"/>
    </source>
</evidence>
<feature type="transmembrane region" description="Helical" evidence="7">
    <location>
        <begin position="97"/>
        <end position="118"/>
    </location>
</feature>
<feature type="transmembrane region" description="Helical" evidence="7">
    <location>
        <begin position="139"/>
        <end position="160"/>
    </location>
</feature>
<keyword evidence="3 7" id="KW-0812">Transmembrane</keyword>
<comment type="caution">
    <text evidence="9">The sequence shown here is derived from an EMBL/GenBank/DDBJ whole genome shotgun (WGS) entry which is preliminary data.</text>
</comment>
<keyword evidence="4" id="KW-0677">Repeat</keyword>
<dbReference type="GO" id="GO:0055085">
    <property type="term" value="P:transmembrane transport"/>
    <property type="evidence" value="ECO:0007669"/>
    <property type="project" value="InterPro"/>
</dbReference>
<dbReference type="PANTHER" id="PTHR43652:SF2">
    <property type="entry name" value="BASIC AMINO ACID ANTIPORTER YFCC-RELATED"/>
    <property type="match status" value="1"/>
</dbReference>